<accession>A0A096CJ59</accession>
<organism evidence="1 2">
    <name type="scientific">Flavonifractor plautii 1_3_50AFAA</name>
    <dbReference type="NCBI Taxonomy" id="742738"/>
    <lineage>
        <taxon>Bacteria</taxon>
        <taxon>Bacillati</taxon>
        <taxon>Bacillota</taxon>
        <taxon>Clostridia</taxon>
        <taxon>Eubacteriales</taxon>
        <taxon>Oscillospiraceae</taxon>
        <taxon>Flavonifractor</taxon>
    </lineage>
</organism>
<comment type="caution">
    <text evidence="1">The sequence shown here is derived from an EMBL/GenBank/DDBJ whole genome shotgun (WGS) entry which is preliminary data.</text>
</comment>
<dbReference type="EMBL" id="ADLO01000079">
    <property type="protein sequence ID" value="KGF54802.1"/>
    <property type="molecule type" value="Genomic_DNA"/>
</dbReference>
<dbReference type="PATRIC" id="fig|742738.3.peg.2561"/>
<dbReference type="HOGENOM" id="CLU_2354861_0_0_9"/>
<dbReference type="Proteomes" id="UP000029585">
    <property type="component" value="Unassembled WGS sequence"/>
</dbReference>
<protein>
    <submittedName>
        <fullName evidence="1">Uncharacterized protein</fullName>
    </submittedName>
</protein>
<sequence length="96" mass="10799">MNRPLNKEQVKGLFEQEAVLMGTEDQVPYFRVAALFGEDAVEHARRMGTSRPGFFFNGYGVGDYTMEALTLRGFQAAASFYNVQLLRKEMPALDEG</sequence>
<proteinExistence type="predicted"/>
<evidence type="ECO:0000313" key="1">
    <source>
        <dbReference type="EMBL" id="KGF54802.1"/>
    </source>
</evidence>
<gene>
    <name evidence="1" type="ORF">HMPREF9460_02493</name>
</gene>
<keyword evidence="2" id="KW-1185">Reference proteome</keyword>
<reference evidence="1 2" key="1">
    <citation type="submission" date="2011-08" db="EMBL/GenBank/DDBJ databases">
        <title>The Genome Sequence of Clostridium orbiscindens 1_3_50AFAA.</title>
        <authorList>
            <consortium name="The Broad Institute Genome Sequencing Platform"/>
            <person name="Earl A."/>
            <person name="Ward D."/>
            <person name="Feldgarden M."/>
            <person name="Gevers D."/>
            <person name="Daigneault M."/>
            <person name="Strauss J."/>
            <person name="Allen-Vercoe E."/>
            <person name="Young S.K."/>
            <person name="Zeng Q."/>
            <person name="Gargeya S."/>
            <person name="Fitzgerald M."/>
            <person name="Haas B."/>
            <person name="Abouelleil A."/>
            <person name="Alvarado L."/>
            <person name="Arachchi H.M."/>
            <person name="Berlin A."/>
            <person name="Brown A."/>
            <person name="Chapman S.B."/>
            <person name="Chen Z."/>
            <person name="Dunbar C."/>
            <person name="Freedman E."/>
            <person name="Gearin G."/>
            <person name="Gellesch M."/>
            <person name="Goldberg J."/>
            <person name="Griggs A."/>
            <person name="Gujja S."/>
            <person name="Heiman D."/>
            <person name="Howarth C."/>
            <person name="Larson L."/>
            <person name="Lui A."/>
            <person name="MacDonald P.J.P."/>
            <person name="Montmayeur A."/>
            <person name="Murphy C."/>
            <person name="Neiman D."/>
            <person name="Pearson M."/>
            <person name="Priest M."/>
            <person name="Roberts A."/>
            <person name="Saif S."/>
            <person name="Shea T."/>
            <person name="Shenoy N."/>
            <person name="Sisk P."/>
            <person name="Stolte C."/>
            <person name="Sykes S."/>
            <person name="Wortman J."/>
            <person name="Nusbaum C."/>
            <person name="Birren B."/>
        </authorList>
    </citation>
    <scope>NUCLEOTIDE SEQUENCE [LARGE SCALE GENOMIC DNA]</scope>
    <source>
        <strain evidence="1 2">1_3_50AFAA</strain>
    </source>
</reference>
<dbReference type="RefSeq" id="WP_044941489.1">
    <property type="nucleotide sequence ID" value="NZ_KN174163.1"/>
</dbReference>
<name>A0A096CJ59_FLAPL</name>
<evidence type="ECO:0000313" key="2">
    <source>
        <dbReference type="Proteomes" id="UP000029585"/>
    </source>
</evidence>
<dbReference type="AlphaFoldDB" id="A0A096CJ59"/>